<gene>
    <name evidence="2" type="ORF">CQW23_20655</name>
</gene>
<feature type="compositionally biased region" description="Basic and acidic residues" evidence="1">
    <location>
        <begin position="70"/>
        <end position="82"/>
    </location>
</feature>
<reference evidence="2 3" key="1">
    <citation type="journal article" date="2017" name="Genome Biol.">
        <title>New reference genome sequences of hot pepper reveal the massive evolution of plant disease-resistance genes by retroduplication.</title>
        <authorList>
            <person name="Kim S."/>
            <person name="Park J."/>
            <person name="Yeom S.I."/>
            <person name="Kim Y.M."/>
            <person name="Seo E."/>
            <person name="Kim K.T."/>
            <person name="Kim M.S."/>
            <person name="Lee J.M."/>
            <person name="Cheong K."/>
            <person name="Shin H.S."/>
            <person name="Kim S.B."/>
            <person name="Han K."/>
            <person name="Lee J."/>
            <person name="Park M."/>
            <person name="Lee H.A."/>
            <person name="Lee H.Y."/>
            <person name="Lee Y."/>
            <person name="Oh S."/>
            <person name="Lee J.H."/>
            <person name="Choi E."/>
            <person name="Choi E."/>
            <person name="Lee S.E."/>
            <person name="Jeon J."/>
            <person name="Kim H."/>
            <person name="Choi G."/>
            <person name="Song H."/>
            <person name="Lee J."/>
            <person name="Lee S.C."/>
            <person name="Kwon J.K."/>
            <person name="Lee H.Y."/>
            <person name="Koo N."/>
            <person name="Hong Y."/>
            <person name="Kim R.W."/>
            <person name="Kang W.H."/>
            <person name="Huh J.H."/>
            <person name="Kang B.C."/>
            <person name="Yang T.J."/>
            <person name="Lee Y.H."/>
            <person name="Bennetzen J.L."/>
            <person name="Choi D."/>
        </authorList>
    </citation>
    <scope>NUCLEOTIDE SEQUENCE [LARGE SCALE GENOMIC DNA]</scope>
    <source>
        <strain evidence="3">cv. PBC81</strain>
    </source>
</reference>
<evidence type="ECO:0000256" key="1">
    <source>
        <dbReference type="SAM" id="MobiDB-lite"/>
    </source>
</evidence>
<dbReference type="Proteomes" id="UP000224567">
    <property type="component" value="Unassembled WGS sequence"/>
</dbReference>
<dbReference type="AlphaFoldDB" id="A0A2G2W984"/>
<proteinExistence type="predicted"/>
<dbReference type="InterPro" id="IPR044278">
    <property type="entry name" value="BHLH95-like"/>
</dbReference>
<feature type="compositionally biased region" description="Basic and acidic residues" evidence="1">
    <location>
        <begin position="90"/>
        <end position="114"/>
    </location>
</feature>
<dbReference type="GO" id="GO:0003700">
    <property type="term" value="F:DNA-binding transcription factor activity"/>
    <property type="evidence" value="ECO:0007669"/>
    <property type="project" value="InterPro"/>
</dbReference>
<name>A0A2G2W984_CAPBA</name>
<comment type="caution">
    <text evidence="2">The sequence shown here is derived from an EMBL/GenBank/DDBJ whole genome shotgun (WGS) entry which is preliminary data.</text>
</comment>
<dbReference type="GO" id="GO:0009960">
    <property type="term" value="P:endosperm development"/>
    <property type="evidence" value="ECO:0007669"/>
    <property type="project" value="InterPro"/>
</dbReference>
<keyword evidence="3" id="KW-1185">Reference proteome</keyword>
<feature type="region of interest" description="Disordered" evidence="1">
    <location>
        <begin position="63"/>
        <end position="127"/>
    </location>
</feature>
<dbReference type="OrthoDB" id="690068at2759"/>
<dbReference type="PANTHER" id="PTHR46772">
    <property type="entry name" value="BHLH DOMAIN-CONTAINING PROTEIN"/>
    <property type="match status" value="1"/>
</dbReference>
<dbReference type="PANTHER" id="PTHR46772:SF8">
    <property type="entry name" value="TRANSCRIPTION FACTOR BHLH95"/>
    <property type="match status" value="1"/>
</dbReference>
<sequence length="127" mass="13923">MNEGGENDCLIWENDEVWSFLNSDNGQLVGSGVEFVGDKLPDPNRSNTCQELTAVKEVGKVSLGGKKRCRSNDKKGTDESGEPKSGTNRDGGRELGHELHIRTERERKEEDAKHVWGASNFASSSST</sequence>
<accession>A0A2G2W984</accession>
<protein>
    <submittedName>
        <fullName evidence="2">Uncharacterized protein</fullName>
    </submittedName>
</protein>
<reference evidence="3" key="2">
    <citation type="journal article" date="2017" name="J. Anim. Genet.">
        <title>Multiple reference genome sequences of hot pepper reveal the massive evolution of plant disease resistance genes by retroduplication.</title>
        <authorList>
            <person name="Kim S."/>
            <person name="Park J."/>
            <person name="Yeom S.-I."/>
            <person name="Kim Y.-M."/>
            <person name="Seo E."/>
            <person name="Kim K.-T."/>
            <person name="Kim M.-S."/>
            <person name="Lee J.M."/>
            <person name="Cheong K."/>
            <person name="Shin H.-S."/>
            <person name="Kim S.-B."/>
            <person name="Han K."/>
            <person name="Lee J."/>
            <person name="Park M."/>
            <person name="Lee H.-A."/>
            <person name="Lee H.-Y."/>
            <person name="Lee Y."/>
            <person name="Oh S."/>
            <person name="Lee J.H."/>
            <person name="Choi E."/>
            <person name="Choi E."/>
            <person name="Lee S.E."/>
            <person name="Jeon J."/>
            <person name="Kim H."/>
            <person name="Choi G."/>
            <person name="Song H."/>
            <person name="Lee J."/>
            <person name="Lee S.-C."/>
            <person name="Kwon J.-K."/>
            <person name="Lee H.-Y."/>
            <person name="Koo N."/>
            <person name="Hong Y."/>
            <person name="Kim R.W."/>
            <person name="Kang W.-H."/>
            <person name="Huh J.H."/>
            <person name="Kang B.-C."/>
            <person name="Yang T.-J."/>
            <person name="Lee Y.-H."/>
            <person name="Bennetzen J.L."/>
            <person name="Choi D."/>
        </authorList>
    </citation>
    <scope>NUCLEOTIDE SEQUENCE [LARGE SCALE GENOMIC DNA]</scope>
    <source>
        <strain evidence="3">cv. PBC81</strain>
    </source>
</reference>
<dbReference type="EMBL" id="MLFT02000008">
    <property type="protein sequence ID" value="PHT41801.1"/>
    <property type="molecule type" value="Genomic_DNA"/>
</dbReference>
<organism evidence="2 3">
    <name type="scientific">Capsicum baccatum</name>
    <name type="common">Peruvian pepper</name>
    <dbReference type="NCBI Taxonomy" id="33114"/>
    <lineage>
        <taxon>Eukaryota</taxon>
        <taxon>Viridiplantae</taxon>
        <taxon>Streptophyta</taxon>
        <taxon>Embryophyta</taxon>
        <taxon>Tracheophyta</taxon>
        <taxon>Spermatophyta</taxon>
        <taxon>Magnoliopsida</taxon>
        <taxon>eudicotyledons</taxon>
        <taxon>Gunneridae</taxon>
        <taxon>Pentapetalae</taxon>
        <taxon>asterids</taxon>
        <taxon>lamiids</taxon>
        <taxon>Solanales</taxon>
        <taxon>Solanaceae</taxon>
        <taxon>Solanoideae</taxon>
        <taxon>Capsiceae</taxon>
        <taxon>Capsicum</taxon>
    </lineage>
</organism>
<evidence type="ECO:0000313" key="2">
    <source>
        <dbReference type="EMBL" id="PHT41801.1"/>
    </source>
</evidence>
<evidence type="ECO:0000313" key="3">
    <source>
        <dbReference type="Proteomes" id="UP000224567"/>
    </source>
</evidence>